<evidence type="ECO:0000256" key="1">
    <source>
        <dbReference type="ARBA" id="ARBA00000552"/>
    </source>
</evidence>
<dbReference type="SUPFAM" id="SSF51182">
    <property type="entry name" value="RmlC-like cupins"/>
    <property type="match status" value="1"/>
</dbReference>
<dbReference type="PANTHER" id="PTHR38461:SF1">
    <property type="entry name" value="4-DEOXY-L-THREO-5-HEXOSULOSE-URONATE KETOL-ISOMERASE"/>
    <property type="match status" value="1"/>
</dbReference>
<dbReference type="InterPro" id="IPR021120">
    <property type="entry name" value="KduI/IolB_isomerase"/>
</dbReference>
<comment type="cofactor">
    <cofactor evidence="6">
        <name>Zn(2+)</name>
        <dbReference type="ChEBI" id="CHEBI:29105"/>
    </cofactor>
    <text evidence="6">Binds 1 zinc ion per subunit.</text>
</comment>
<feature type="binding site" evidence="6">
    <location>
        <position position="257"/>
    </location>
    <ligand>
        <name>Zn(2+)</name>
        <dbReference type="ChEBI" id="CHEBI:29105"/>
    </ligand>
</feature>
<keyword evidence="8" id="KW-1185">Reference proteome</keyword>
<dbReference type="InterPro" id="IPR014710">
    <property type="entry name" value="RmlC-like_jellyroll"/>
</dbReference>
<dbReference type="CDD" id="cd20294">
    <property type="entry name" value="cupin_KduI_N"/>
    <property type="match status" value="1"/>
</dbReference>
<evidence type="ECO:0000256" key="2">
    <source>
        <dbReference type="ARBA" id="ARBA00008086"/>
    </source>
</evidence>
<dbReference type="Pfam" id="PF04962">
    <property type="entry name" value="KduI"/>
    <property type="match status" value="1"/>
</dbReference>
<dbReference type="Gene3D" id="2.60.120.520">
    <property type="entry name" value="pectin degrading enzyme 5-keto 4- deoxyuronate isomerase, domain 1"/>
    <property type="match status" value="1"/>
</dbReference>
<sequence length="290" mass="32870">MVVGWVDNKKNLNIMEERYESNPREVEMMNTEELRENFLMEELFEDGEANFVYSHYDRMVVGGVVPTKGDIVLDTFDALKSDYFLERREIGIINVGGKGSITGDGETFDVEKLSCVYLGKGTKDVSFSSADAKNPARFYCFSALAHMTHPSKLYTKEDALPVTLGSSDTANERTIYKYIHNDGIASCQVVMGLTVMHKGSVWNTMPPHTHDRRSELYLYFDVPENHGVMHFMGDPQQTRHLWVQNEQAIISPPWSIHAGSGTASYSFIWAMAGENKDFTDMDFVELNDIM</sequence>
<evidence type="ECO:0000256" key="3">
    <source>
        <dbReference type="ARBA" id="ARBA00022723"/>
    </source>
</evidence>
<comment type="pathway">
    <text evidence="6">Glycan metabolism; pectin degradation; 2-dehydro-3-deoxy-D-gluconate from pectin: step 4/5.</text>
</comment>
<evidence type="ECO:0000313" key="7">
    <source>
        <dbReference type="EMBL" id="GLR20026.1"/>
    </source>
</evidence>
<feature type="binding site" evidence="6">
    <location>
        <position position="210"/>
    </location>
    <ligand>
        <name>Zn(2+)</name>
        <dbReference type="ChEBI" id="CHEBI:29105"/>
    </ligand>
</feature>
<evidence type="ECO:0000256" key="4">
    <source>
        <dbReference type="ARBA" id="ARBA00022833"/>
    </source>
</evidence>
<reference evidence="7" key="1">
    <citation type="journal article" date="2014" name="Int. J. Syst. Evol. Microbiol.">
        <title>Complete genome sequence of Corynebacterium casei LMG S-19264T (=DSM 44701T), isolated from a smear-ripened cheese.</title>
        <authorList>
            <consortium name="US DOE Joint Genome Institute (JGI-PGF)"/>
            <person name="Walter F."/>
            <person name="Albersmeier A."/>
            <person name="Kalinowski J."/>
            <person name="Ruckert C."/>
        </authorList>
    </citation>
    <scope>NUCLEOTIDE SEQUENCE</scope>
    <source>
        <strain evidence="7">NBRC 108769</strain>
    </source>
</reference>
<dbReference type="InterPro" id="IPR011051">
    <property type="entry name" value="RmlC_Cupin_sf"/>
</dbReference>
<comment type="caution">
    <text evidence="7">The sequence shown here is derived from an EMBL/GenBank/DDBJ whole genome shotgun (WGS) entry which is preliminary data.</text>
</comment>
<dbReference type="EC" id="5.3.1.17" evidence="6"/>
<name>A0AA37SS87_9BACT</name>
<dbReference type="Proteomes" id="UP001156666">
    <property type="component" value="Unassembled WGS sequence"/>
</dbReference>
<evidence type="ECO:0000313" key="8">
    <source>
        <dbReference type="Proteomes" id="UP001156666"/>
    </source>
</evidence>
<dbReference type="Gene3D" id="2.60.120.10">
    <property type="entry name" value="Jelly Rolls"/>
    <property type="match status" value="1"/>
</dbReference>
<gene>
    <name evidence="6 7" type="primary">kduI</name>
    <name evidence="7" type="ORF">GCM10007940_46420</name>
</gene>
<organism evidence="7 8">
    <name type="scientific">Portibacter lacus</name>
    <dbReference type="NCBI Taxonomy" id="1099794"/>
    <lineage>
        <taxon>Bacteria</taxon>
        <taxon>Pseudomonadati</taxon>
        <taxon>Bacteroidota</taxon>
        <taxon>Saprospiria</taxon>
        <taxon>Saprospirales</taxon>
        <taxon>Haliscomenobacteraceae</taxon>
        <taxon>Portibacter</taxon>
    </lineage>
</organism>
<evidence type="ECO:0000256" key="5">
    <source>
        <dbReference type="ARBA" id="ARBA00023235"/>
    </source>
</evidence>
<dbReference type="CDD" id="cd20491">
    <property type="entry name" value="cupin_KduI_C"/>
    <property type="match status" value="1"/>
</dbReference>
<comment type="function">
    <text evidence="6">Catalyzes the isomerization of 5-dehydro-4-deoxy-D-glucuronate to 3-deoxy-D-glycero-2,5-hexodiulosonate.</text>
</comment>
<dbReference type="InterPro" id="IPR027449">
    <property type="entry name" value="KduI_N"/>
</dbReference>
<dbReference type="GO" id="GO:0042840">
    <property type="term" value="P:D-glucuronate catabolic process"/>
    <property type="evidence" value="ECO:0007669"/>
    <property type="project" value="TreeGrafter"/>
</dbReference>
<comment type="catalytic activity">
    <reaction evidence="1 6">
        <text>5-dehydro-4-deoxy-D-glucuronate = 3-deoxy-D-glycero-2,5-hexodiulosonate</text>
        <dbReference type="Rhea" id="RHEA:23896"/>
        <dbReference type="ChEBI" id="CHEBI:17117"/>
        <dbReference type="ChEBI" id="CHEBI:29071"/>
        <dbReference type="EC" id="5.3.1.17"/>
    </reaction>
</comment>
<comment type="similarity">
    <text evidence="2 6">Belongs to the KduI family.</text>
</comment>
<evidence type="ECO:0000256" key="6">
    <source>
        <dbReference type="HAMAP-Rule" id="MF_00687"/>
    </source>
</evidence>
<dbReference type="GO" id="GO:0019698">
    <property type="term" value="P:D-galacturonate catabolic process"/>
    <property type="evidence" value="ECO:0007669"/>
    <property type="project" value="TreeGrafter"/>
</dbReference>
<dbReference type="PIRSF" id="PIRSF006625">
    <property type="entry name" value="KduI"/>
    <property type="match status" value="1"/>
</dbReference>
<reference evidence="7" key="2">
    <citation type="submission" date="2023-01" db="EMBL/GenBank/DDBJ databases">
        <title>Draft genome sequence of Portibacter lacus strain NBRC 108769.</title>
        <authorList>
            <person name="Sun Q."/>
            <person name="Mori K."/>
        </authorList>
    </citation>
    <scope>NUCLEOTIDE SEQUENCE</scope>
    <source>
        <strain evidence="7">NBRC 108769</strain>
    </source>
</reference>
<accession>A0AA37SS87</accession>
<dbReference type="AlphaFoldDB" id="A0AA37SS87"/>
<dbReference type="PANTHER" id="PTHR38461">
    <property type="entry name" value="4-DEOXY-L-THREO-5-HEXOSULOSE-URONATE KETOL-ISOMERASE"/>
    <property type="match status" value="1"/>
</dbReference>
<dbReference type="InterPro" id="IPR007045">
    <property type="entry name" value="KduI"/>
</dbReference>
<proteinExistence type="inferred from homology"/>
<dbReference type="GO" id="GO:0008270">
    <property type="term" value="F:zinc ion binding"/>
    <property type="evidence" value="ECO:0007669"/>
    <property type="project" value="UniProtKB-UniRule"/>
</dbReference>
<keyword evidence="5 6" id="KW-0413">Isomerase</keyword>
<dbReference type="GO" id="GO:0045490">
    <property type="term" value="P:pectin catabolic process"/>
    <property type="evidence" value="ECO:0007669"/>
    <property type="project" value="UniProtKB-UniRule"/>
</dbReference>
<dbReference type="NCBIfam" id="NF002091">
    <property type="entry name" value="PRK00924.1"/>
    <property type="match status" value="1"/>
</dbReference>
<dbReference type="GO" id="GO:0008697">
    <property type="term" value="F:4-deoxy-L-threo-5-hexosulose-uronate ketol-isomerase activity"/>
    <property type="evidence" value="ECO:0007669"/>
    <property type="project" value="UniProtKB-UniRule"/>
</dbReference>
<feature type="binding site" evidence="6">
    <location>
        <position position="215"/>
    </location>
    <ligand>
        <name>Zn(2+)</name>
        <dbReference type="ChEBI" id="CHEBI:29105"/>
    </ligand>
</feature>
<feature type="binding site" evidence="6">
    <location>
        <position position="208"/>
    </location>
    <ligand>
        <name>Zn(2+)</name>
        <dbReference type="ChEBI" id="CHEBI:29105"/>
    </ligand>
</feature>
<keyword evidence="4 6" id="KW-0862">Zinc</keyword>
<protein>
    <recommendedName>
        <fullName evidence="6">4-deoxy-L-threo-5-hexosulose-uronate ketol-isomerase</fullName>
        <ecNumber evidence="6">5.3.1.17</ecNumber>
    </recommendedName>
    <alternativeName>
        <fullName evidence="6">5-keto-4-deoxyuronate isomerase</fullName>
    </alternativeName>
    <alternativeName>
        <fullName evidence="6">DKI isomerase</fullName>
    </alternativeName>
</protein>
<dbReference type="EMBL" id="BSOH01000037">
    <property type="protein sequence ID" value="GLR20026.1"/>
    <property type="molecule type" value="Genomic_DNA"/>
</dbReference>
<keyword evidence="3 6" id="KW-0479">Metal-binding</keyword>
<dbReference type="HAMAP" id="MF_00687">
    <property type="entry name" value="KduI"/>
    <property type="match status" value="1"/>
</dbReference>